<dbReference type="InterPro" id="IPR036291">
    <property type="entry name" value="NAD(P)-bd_dom_sf"/>
</dbReference>
<proteinExistence type="inferred from homology"/>
<keyword evidence="4" id="KW-1185">Reference proteome</keyword>
<dbReference type="Proteomes" id="UP000224854">
    <property type="component" value="Unassembled WGS sequence"/>
</dbReference>
<evidence type="ECO:0000313" key="4">
    <source>
        <dbReference type="Proteomes" id="UP000224854"/>
    </source>
</evidence>
<evidence type="ECO:0000313" key="3">
    <source>
        <dbReference type="EMBL" id="PHH67560.1"/>
    </source>
</evidence>
<evidence type="ECO:0000256" key="2">
    <source>
        <dbReference type="SAM" id="MobiDB-lite"/>
    </source>
</evidence>
<dbReference type="InterPro" id="IPR023401">
    <property type="entry name" value="ODC_N"/>
</dbReference>
<feature type="region of interest" description="Disordered" evidence="2">
    <location>
        <begin position="342"/>
        <end position="416"/>
    </location>
</feature>
<dbReference type="AlphaFoldDB" id="A0A2C5YJ91"/>
<accession>A0A2C5YJ91</accession>
<dbReference type="GO" id="GO:0005737">
    <property type="term" value="C:cytoplasm"/>
    <property type="evidence" value="ECO:0007669"/>
    <property type="project" value="TreeGrafter"/>
</dbReference>
<dbReference type="OrthoDB" id="41492at2759"/>
<comment type="caution">
    <text evidence="3">The sequence shown here is derived from an EMBL/GenBank/DDBJ whole genome shotgun (WGS) entry which is preliminary data.</text>
</comment>
<protein>
    <recommendedName>
        <fullName evidence="5">Ornithine cyclodeaminase</fullName>
    </recommendedName>
</protein>
<dbReference type="PANTHER" id="PTHR13812:SF19">
    <property type="entry name" value="KETIMINE REDUCTASE MU-CRYSTALLIN"/>
    <property type="match status" value="1"/>
</dbReference>
<dbReference type="PANTHER" id="PTHR13812">
    <property type="entry name" value="KETIMINE REDUCTASE MU-CRYSTALLIN"/>
    <property type="match status" value="1"/>
</dbReference>
<dbReference type="Gene3D" id="3.30.1780.10">
    <property type="entry name" value="ornithine cyclodeaminase, domain 1"/>
    <property type="match status" value="1"/>
</dbReference>
<evidence type="ECO:0000256" key="1">
    <source>
        <dbReference type="ARBA" id="ARBA00008903"/>
    </source>
</evidence>
<organism evidence="3 4">
    <name type="scientific">Ophiocordyceps australis</name>
    <dbReference type="NCBI Taxonomy" id="1399860"/>
    <lineage>
        <taxon>Eukaryota</taxon>
        <taxon>Fungi</taxon>
        <taxon>Dikarya</taxon>
        <taxon>Ascomycota</taxon>
        <taxon>Pezizomycotina</taxon>
        <taxon>Sordariomycetes</taxon>
        <taxon>Hypocreomycetidae</taxon>
        <taxon>Hypocreales</taxon>
        <taxon>Ophiocordycipitaceae</taxon>
        <taxon>Ophiocordyceps</taxon>
    </lineage>
</organism>
<gene>
    <name evidence="3" type="ORF">CDD82_1327</name>
</gene>
<evidence type="ECO:0008006" key="5">
    <source>
        <dbReference type="Google" id="ProtNLM"/>
    </source>
</evidence>
<dbReference type="SUPFAM" id="SSF51735">
    <property type="entry name" value="NAD(P)-binding Rossmann-fold domains"/>
    <property type="match status" value="1"/>
</dbReference>
<dbReference type="EMBL" id="NJEU01001397">
    <property type="protein sequence ID" value="PHH67560.1"/>
    <property type="molecule type" value="Genomic_DNA"/>
</dbReference>
<feature type="compositionally biased region" description="Polar residues" evidence="2">
    <location>
        <begin position="345"/>
        <end position="354"/>
    </location>
</feature>
<sequence>MTLTVLNDEQVSSILEGLTLATLDEFRHVLASALHEISTNPDADGRDEYQQPLRISTRHAASKVTTLYMPSCGPQGMGCKVISVPPTTPVADSSPKATAPTGVVNLLSPDGTPIGLVHARTLTAFRTALASTCLLNRRAHVRTITVFGSGEQAYWHVRLALMMRGSTIRHVNVINRRFSENAAAILQKFTSIPQHVKESEGWAQARFGLLTPSFHEYDRLLKDQLRGSDVIYCCTPSREPLFPASILTSHEGRKKGRLIVAVGSYTRDMCELPEGLLLQATKTHDSHWHFHKHARETGVIVVDSIEGVLQEAGEIISAKINPNHLVELGELVMLHRLAIEESESDGSGNRTPQSADFDELEGGDKPLVTTVNGQEISRPNSPLGTAPLTHSRKSSIQLPFRRKSISPPGSEKTDDSLSRWLRDGTVIYKSVGLGLMDLVIGMHLVKVANEAQLGTMVQGF</sequence>
<comment type="similarity">
    <text evidence="1">Belongs to the ornithine cyclodeaminase/mu-crystallin family.</text>
</comment>
<name>A0A2C5YJ91_9HYPO</name>
<dbReference type="FunFam" id="3.40.50.720:FF:000577">
    <property type="entry name" value="Proline utilization protein PrnX, putative"/>
    <property type="match status" value="1"/>
</dbReference>
<dbReference type="InterPro" id="IPR003462">
    <property type="entry name" value="ODC_Mu_crystall"/>
</dbReference>
<dbReference type="Gene3D" id="3.40.50.720">
    <property type="entry name" value="NAD(P)-binding Rossmann-like Domain"/>
    <property type="match status" value="1"/>
</dbReference>
<reference evidence="3 4" key="1">
    <citation type="submission" date="2017-06" db="EMBL/GenBank/DDBJ databases">
        <title>Ant-infecting Ophiocordyceps genomes reveal a high diversity of potential behavioral manipulation genes and a possible major role for enterotoxins.</title>
        <authorList>
            <person name="De Bekker C."/>
            <person name="Evans H.C."/>
            <person name="Brachmann A."/>
            <person name="Hughes D.P."/>
        </authorList>
    </citation>
    <scope>NUCLEOTIDE SEQUENCE [LARGE SCALE GENOMIC DNA]</scope>
    <source>
        <strain evidence="3 4">1348a</strain>
    </source>
</reference>
<feature type="compositionally biased region" description="Polar residues" evidence="2">
    <location>
        <begin position="369"/>
        <end position="383"/>
    </location>
</feature>